<comment type="caution">
    <text evidence="1">The sequence shown here is derived from an EMBL/GenBank/DDBJ whole genome shotgun (WGS) entry which is preliminary data.</text>
</comment>
<organism evidence="1 2">
    <name type="scientific">Citrus sinensis</name>
    <name type="common">Sweet orange</name>
    <name type="synonym">Citrus aurantium var. sinensis</name>
    <dbReference type="NCBI Taxonomy" id="2711"/>
    <lineage>
        <taxon>Eukaryota</taxon>
        <taxon>Viridiplantae</taxon>
        <taxon>Streptophyta</taxon>
        <taxon>Embryophyta</taxon>
        <taxon>Tracheophyta</taxon>
        <taxon>Spermatophyta</taxon>
        <taxon>Magnoliopsida</taxon>
        <taxon>eudicotyledons</taxon>
        <taxon>Gunneridae</taxon>
        <taxon>Pentapetalae</taxon>
        <taxon>rosids</taxon>
        <taxon>malvids</taxon>
        <taxon>Sapindales</taxon>
        <taxon>Rutaceae</taxon>
        <taxon>Aurantioideae</taxon>
        <taxon>Citrus</taxon>
    </lineage>
</organism>
<gene>
    <name evidence="1" type="ORF">KPL71_014729</name>
</gene>
<sequence length="427" mass="46705">MPPLCHDDERSALLQFKESRISGDFYAWKFDCRPTMASWKPEEGKVDCCSWDGVHCNKNTGHVIKLDLSHSCLFGSINSSSSLFKLVHLEWLNLALNDFNSSETPPEIINLSRLSYLNLSGTSLSGQIPSEILKLSNLVSLDLSLNDVPGGRLELQKPSFVNLVEKLGNLKTLDLGDVSIQSTIPHNIANLSSSTIISLRNCELQGRISSSLGNLSKLLHLDLSLNELQGELPVSVGNLRSLEELDLSANFLSTSIANLKGLQVLNLQNNSLQGHIPSCLGNLPNLESLDLSNNKFSGQIPQQLVELTFLEFFNVSDNHLTGLIPPGKQFATFDNTSFDSNSGLCGRPLSKGCESDVAPANEDHTKGSEESLFSGTSDWKIILIGYAGGLVAGLVVGFNFSTGIIGWILEKLGTQQKATRRRRRRRN</sequence>
<keyword evidence="2" id="KW-1185">Reference proteome</keyword>
<dbReference type="EMBL" id="CM039174">
    <property type="protein sequence ID" value="KAH9752524.1"/>
    <property type="molecule type" value="Genomic_DNA"/>
</dbReference>
<accession>A0ACB8KDU5</accession>
<protein>
    <submittedName>
        <fullName evidence="1">Receptor-like protein 7</fullName>
    </submittedName>
</protein>
<evidence type="ECO:0000313" key="2">
    <source>
        <dbReference type="Proteomes" id="UP000829398"/>
    </source>
</evidence>
<proteinExistence type="predicted"/>
<dbReference type="Proteomes" id="UP000829398">
    <property type="component" value="Chromosome 5"/>
</dbReference>
<name>A0ACB8KDU5_CITSI</name>
<evidence type="ECO:0000313" key="1">
    <source>
        <dbReference type="EMBL" id="KAH9752524.1"/>
    </source>
</evidence>
<reference evidence="2" key="1">
    <citation type="journal article" date="2023" name="Hortic. Res.">
        <title>A chromosome-level phased genome enabling allele-level studies in sweet orange: a case study on citrus Huanglongbing tolerance.</title>
        <authorList>
            <person name="Wu B."/>
            <person name="Yu Q."/>
            <person name="Deng Z."/>
            <person name="Duan Y."/>
            <person name="Luo F."/>
            <person name="Gmitter F. Jr."/>
        </authorList>
    </citation>
    <scope>NUCLEOTIDE SEQUENCE [LARGE SCALE GENOMIC DNA]</scope>
    <source>
        <strain evidence="2">cv. Valencia</strain>
    </source>
</reference>